<dbReference type="STRING" id="525903.Taci_0857"/>
<dbReference type="GO" id="GO:0046961">
    <property type="term" value="F:proton-transporting ATPase activity, rotational mechanism"/>
    <property type="evidence" value="ECO:0007669"/>
    <property type="project" value="InterPro"/>
</dbReference>
<keyword evidence="2" id="KW-0813">Transport</keyword>
<protein>
    <submittedName>
        <fullName evidence="4">Vacuolar H+transporting two-sector ATPase F subunit</fullName>
    </submittedName>
</protein>
<comment type="similarity">
    <text evidence="1">Belongs to the V-ATPase F subunit family.</text>
</comment>
<reference evidence="4 5" key="1">
    <citation type="journal article" date="2009" name="Stand. Genomic Sci.">
        <title>Complete genome sequence of Thermanaerovibrio acidaminovorans type strain (Su883).</title>
        <authorList>
            <person name="Chovatia M."/>
            <person name="Sikorski J."/>
            <person name="Schroder M."/>
            <person name="Lapidus A."/>
            <person name="Nolan M."/>
            <person name="Tice H."/>
            <person name="Glavina Del Rio T."/>
            <person name="Copeland A."/>
            <person name="Cheng J.F."/>
            <person name="Lucas S."/>
            <person name="Chen F."/>
            <person name="Bruce D."/>
            <person name="Goodwin L."/>
            <person name="Pitluck S."/>
            <person name="Ivanova N."/>
            <person name="Mavromatis K."/>
            <person name="Ovchinnikova G."/>
            <person name="Pati A."/>
            <person name="Chen A."/>
            <person name="Palaniappan K."/>
            <person name="Land M."/>
            <person name="Hauser L."/>
            <person name="Chang Y.J."/>
            <person name="Jeffries C.D."/>
            <person name="Chain P."/>
            <person name="Saunders E."/>
            <person name="Detter J.C."/>
            <person name="Brettin T."/>
            <person name="Rohde M."/>
            <person name="Goker M."/>
            <person name="Spring S."/>
            <person name="Bristow J."/>
            <person name="Markowitz V."/>
            <person name="Hugenholtz P."/>
            <person name="Kyrpides N.C."/>
            <person name="Klenk H.P."/>
            <person name="Eisen J.A."/>
        </authorList>
    </citation>
    <scope>NUCLEOTIDE SEQUENCE [LARGE SCALE GENOMIC DNA]</scope>
    <source>
        <strain evidence="5">ATCC 49978 / DSM 6589 / Su883</strain>
    </source>
</reference>
<dbReference type="PATRIC" id="fig|525903.6.peg.858"/>
<sequence length="113" mass="12268">MDIRNHKGIGALGDYESVLPFQAIGLDTVVVSSEDGDDEVLNAIRKFRTGNYAILFVTEAIYAKFRDVLDEVNDAEDLTVVPMPGIGGSMGLGMQSIRKCVERAVGMDIFAVQ</sequence>
<dbReference type="Proteomes" id="UP000002030">
    <property type="component" value="Chromosome"/>
</dbReference>
<organism evidence="4 5">
    <name type="scientific">Thermanaerovibrio acidaminovorans (strain ATCC 49978 / DSM 6589 / Su883)</name>
    <name type="common">Selenomonas acidaminovorans</name>
    <dbReference type="NCBI Taxonomy" id="525903"/>
    <lineage>
        <taxon>Bacteria</taxon>
        <taxon>Thermotogati</taxon>
        <taxon>Synergistota</taxon>
        <taxon>Synergistia</taxon>
        <taxon>Synergistales</taxon>
        <taxon>Synergistaceae</taxon>
        <taxon>Thermanaerovibrio</taxon>
    </lineage>
</organism>
<gene>
    <name evidence="4" type="ordered locus">Taci_0857</name>
</gene>
<evidence type="ECO:0000256" key="1">
    <source>
        <dbReference type="ARBA" id="ARBA00010148"/>
    </source>
</evidence>
<dbReference type="EnsemblBacteria" id="ACZ19090">
    <property type="protein sequence ID" value="ACZ19090"/>
    <property type="gene ID" value="Taci_0857"/>
</dbReference>
<accession>D1B9Y7</accession>
<dbReference type="AlphaFoldDB" id="D1B9Y7"/>
<keyword evidence="3" id="KW-0406">Ion transport</keyword>
<evidence type="ECO:0000256" key="3">
    <source>
        <dbReference type="ARBA" id="ARBA00023065"/>
    </source>
</evidence>
<dbReference type="OrthoDB" id="5311at2"/>
<dbReference type="InterPro" id="IPR036906">
    <property type="entry name" value="ATPase_V1_fsu_sf"/>
</dbReference>
<keyword evidence="5" id="KW-1185">Reference proteome</keyword>
<evidence type="ECO:0000313" key="4">
    <source>
        <dbReference type="EMBL" id="ACZ19090.1"/>
    </source>
</evidence>
<proteinExistence type="inferred from homology"/>
<dbReference type="HOGENOM" id="CLU_135754_1_0_0"/>
<dbReference type="RefSeq" id="WP_012869605.1">
    <property type="nucleotide sequence ID" value="NC_013522.1"/>
</dbReference>
<dbReference type="SUPFAM" id="SSF159468">
    <property type="entry name" value="AtpF-like"/>
    <property type="match status" value="1"/>
</dbReference>
<name>D1B9Y7_THEAS</name>
<dbReference type="eggNOG" id="COG1436">
    <property type="taxonomic scope" value="Bacteria"/>
</dbReference>
<dbReference type="Pfam" id="PF01990">
    <property type="entry name" value="ATP-synt_F"/>
    <property type="match status" value="1"/>
</dbReference>
<evidence type="ECO:0000313" key="5">
    <source>
        <dbReference type="Proteomes" id="UP000002030"/>
    </source>
</evidence>
<dbReference type="Gene3D" id="3.40.50.10580">
    <property type="entry name" value="ATPase, V1 complex, subunit F"/>
    <property type="match status" value="1"/>
</dbReference>
<dbReference type="EMBL" id="CP001818">
    <property type="protein sequence ID" value="ACZ19090.1"/>
    <property type="molecule type" value="Genomic_DNA"/>
</dbReference>
<evidence type="ECO:0000256" key="2">
    <source>
        <dbReference type="ARBA" id="ARBA00022448"/>
    </source>
</evidence>
<dbReference type="KEGG" id="tai:Taci_0857"/>
<dbReference type="InterPro" id="IPR008218">
    <property type="entry name" value="ATPase_V1-cplx_f_g_su"/>
</dbReference>